<name>A0A081RSX0_PHOTE</name>
<keyword evidence="1" id="KW-0732">Signal</keyword>
<sequence length="192" mass="21242">MSNKITSMAAAMAIAMAPVPADSIGYHDAITSAKNTFTLQQVNDSVVFLPIEEATAFVASMANRMRFNLKNLRSEWESKRIPIDDKSMSSFAKDNLHYLTKNIIICANFIKAAKVALTSVPETSTELRSMITRFGRASADLRYTLEEIIAFVKSTHVPNKVSSVGRDMDKNAVHELIRAEHTALGLEVPAFY</sequence>
<dbReference type="Proteomes" id="UP000028002">
    <property type="component" value="Unassembled WGS sequence"/>
</dbReference>
<comment type="caution">
    <text evidence="2">The sequence shown here is derived from an EMBL/GenBank/DDBJ whole genome shotgun (WGS) entry which is preliminary data.</text>
</comment>
<gene>
    <name evidence="2" type="ORF">MEG1DRAFT_03649</name>
</gene>
<dbReference type="EMBL" id="JGVH01000071">
    <property type="protein sequence ID" value="KER01773.1"/>
    <property type="molecule type" value="Genomic_DNA"/>
</dbReference>
<organism evidence="2 3">
    <name type="scientific">Photorhabdus temperata subsp. temperata Meg1</name>
    <dbReference type="NCBI Taxonomy" id="1393735"/>
    <lineage>
        <taxon>Bacteria</taxon>
        <taxon>Pseudomonadati</taxon>
        <taxon>Pseudomonadota</taxon>
        <taxon>Gammaproteobacteria</taxon>
        <taxon>Enterobacterales</taxon>
        <taxon>Morganellaceae</taxon>
        <taxon>Photorhabdus</taxon>
    </lineage>
</organism>
<accession>A0A081RSX0</accession>
<feature type="signal peptide" evidence="1">
    <location>
        <begin position="1"/>
        <end position="21"/>
    </location>
</feature>
<dbReference type="AlphaFoldDB" id="A0A081RSX0"/>
<protein>
    <submittedName>
        <fullName evidence="2">Uncharacterized protein</fullName>
    </submittedName>
</protein>
<reference evidence="2 3" key="1">
    <citation type="submission" date="2014-03" db="EMBL/GenBank/DDBJ databases">
        <title>Draft Genome of Photorhabdus temperata Meg1.</title>
        <authorList>
            <person name="Hurst S.G.IV."/>
            <person name="Morris K."/>
            <person name="Thomas K."/>
            <person name="Tisa L.S."/>
        </authorList>
    </citation>
    <scope>NUCLEOTIDE SEQUENCE [LARGE SCALE GENOMIC DNA]</scope>
    <source>
        <strain evidence="2 3">Meg1</strain>
    </source>
</reference>
<dbReference type="RefSeq" id="WP_036840922.1">
    <property type="nucleotide sequence ID" value="NZ_CAWLUD010000071.1"/>
</dbReference>
<dbReference type="PATRIC" id="fig|1393735.3.peg.3736"/>
<evidence type="ECO:0000313" key="2">
    <source>
        <dbReference type="EMBL" id="KER01773.1"/>
    </source>
</evidence>
<feature type="chain" id="PRO_5001763529" evidence="1">
    <location>
        <begin position="22"/>
        <end position="192"/>
    </location>
</feature>
<evidence type="ECO:0000313" key="3">
    <source>
        <dbReference type="Proteomes" id="UP000028002"/>
    </source>
</evidence>
<proteinExistence type="predicted"/>
<evidence type="ECO:0000256" key="1">
    <source>
        <dbReference type="SAM" id="SignalP"/>
    </source>
</evidence>